<protein>
    <recommendedName>
        <fullName evidence="2">Retrovirus-related Pol polyprotein from transposon TNT 1-94-like beta-barrel domain-containing protein</fullName>
    </recommendedName>
</protein>
<dbReference type="Pfam" id="PF14223">
    <property type="entry name" value="Retrotran_gag_2"/>
    <property type="match status" value="1"/>
</dbReference>
<sequence length="497" mass="55208">MASSSSQPTEASPSKIANALSMINGLPPLDGSNYPSWREKLMMALTMADIDHAIETPRPTPPVLVVQDTPAAADNPARQMSYDLEKAKWERSNKKCLMVIRGTIIPTIRGAIPECETATEYLQKIKDQFTGSTKAYAGALIKKFANAEYDGSGIREYIMKMSHMAEQLKAYEMEQKEDFVVHHILNSLPKEFETFIVNYNISAEKWTVEKCIAMCVQEEKGLRLRRITVLIVAKGSTASSKARALVRASIRMQRFHSNRTLRRGERSIRVGNGLKAEVHAIGDLSLELDGGFFLILYKVLFVPSMRRNLISVSCLDFENIHCHFGDRKCIIEYDNKNVGLAILQDKLYLLFYCDHVNNVSSSSVVNVCNEPFFSIPTVVAATVVAAPAGGSSSVAVSEPKAPVVTVAPQVPTVANEEPEQLLAGESSASEPAQKPLRRSQRNRRPAISADYEIYRYDSQERPKIPRLLKDVTNRGCADQTAPRARQLGSAEWRLEDG</sequence>
<dbReference type="Pfam" id="PF22936">
    <property type="entry name" value="Pol_BBD"/>
    <property type="match status" value="1"/>
</dbReference>
<evidence type="ECO:0000313" key="3">
    <source>
        <dbReference type="EMBL" id="WVZ62060.1"/>
    </source>
</evidence>
<feature type="domain" description="Retrovirus-related Pol polyprotein from transposon TNT 1-94-like beta-barrel" evidence="2">
    <location>
        <begin position="264"/>
        <end position="316"/>
    </location>
</feature>
<organism evidence="3 4">
    <name type="scientific">Paspalum notatum var. saurae</name>
    <dbReference type="NCBI Taxonomy" id="547442"/>
    <lineage>
        <taxon>Eukaryota</taxon>
        <taxon>Viridiplantae</taxon>
        <taxon>Streptophyta</taxon>
        <taxon>Embryophyta</taxon>
        <taxon>Tracheophyta</taxon>
        <taxon>Spermatophyta</taxon>
        <taxon>Magnoliopsida</taxon>
        <taxon>Liliopsida</taxon>
        <taxon>Poales</taxon>
        <taxon>Poaceae</taxon>
        <taxon>PACMAD clade</taxon>
        <taxon>Panicoideae</taxon>
        <taxon>Andropogonodae</taxon>
        <taxon>Paspaleae</taxon>
        <taxon>Paspalinae</taxon>
        <taxon>Paspalum</taxon>
    </lineage>
</organism>
<feature type="region of interest" description="Disordered" evidence="1">
    <location>
        <begin position="418"/>
        <end position="444"/>
    </location>
</feature>
<evidence type="ECO:0000259" key="2">
    <source>
        <dbReference type="Pfam" id="PF22936"/>
    </source>
</evidence>
<dbReference type="Proteomes" id="UP001341281">
    <property type="component" value="Chromosome 03"/>
</dbReference>
<dbReference type="InterPro" id="IPR054722">
    <property type="entry name" value="PolX-like_BBD"/>
</dbReference>
<proteinExistence type="predicted"/>
<name>A0AAQ3SWL6_PASNO</name>
<evidence type="ECO:0000313" key="4">
    <source>
        <dbReference type="Proteomes" id="UP001341281"/>
    </source>
</evidence>
<dbReference type="PANTHER" id="PTHR35317">
    <property type="entry name" value="OS04G0629600 PROTEIN"/>
    <property type="match status" value="1"/>
</dbReference>
<dbReference type="EMBL" id="CP144747">
    <property type="protein sequence ID" value="WVZ62060.1"/>
    <property type="molecule type" value="Genomic_DNA"/>
</dbReference>
<keyword evidence="4" id="KW-1185">Reference proteome</keyword>
<evidence type="ECO:0000256" key="1">
    <source>
        <dbReference type="SAM" id="MobiDB-lite"/>
    </source>
</evidence>
<gene>
    <name evidence="3" type="ORF">U9M48_011848</name>
</gene>
<reference evidence="3 4" key="1">
    <citation type="submission" date="2024-02" db="EMBL/GenBank/DDBJ databases">
        <title>High-quality chromosome-scale genome assembly of Pensacola bahiagrass (Paspalum notatum Flugge var. saurae).</title>
        <authorList>
            <person name="Vega J.M."/>
            <person name="Podio M."/>
            <person name="Orjuela J."/>
            <person name="Siena L.A."/>
            <person name="Pessino S.C."/>
            <person name="Combes M.C."/>
            <person name="Mariac C."/>
            <person name="Albertini E."/>
            <person name="Pupilli F."/>
            <person name="Ortiz J.P.A."/>
            <person name="Leblanc O."/>
        </authorList>
    </citation>
    <scope>NUCLEOTIDE SEQUENCE [LARGE SCALE GENOMIC DNA]</scope>
    <source>
        <strain evidence="3">R1</strain>
        <tissue evidence="3">Leaf</tissue>
    </source>
</reference>
<dbReference type="AlphaFoldDB" id="A0AAQ3SWL6"/>
<accession>A0AAQ3SWL6</accession>
<dbReference type="PANTHER" id="PTHR35317:SF23">
    <property type="entry name" value="OS04G0629600 PROTEIN"/>
    <property type="match status" value="1"/>
</dbReference>
<feature type="compositionally biased region" description="Basic residues" evidence="1">
    <location>
        <begin position="435"/>
        <end position="444"/>
    </location>
</feature>
<feature type="region of interest" description="Disordered" evidence="1">
    <location>
        <begin position="473"/>
        <end position="497"/>
    </location>
</feature>